<accession>A0A9D1TT59</accession>
<dbReference type="PANTHER" id="PTHR30204">
    <property type="entry name" value="REDOX-CYCLING DRUG-SENSING TRANSCRIPTIONAL ACTIVATOR SOXR"/>
    <property type="match status" value="1"/>
</dbReference>
<reference evidence="3" key="1">
    <citation type="journal article" date="2021" name="PeerJ">
        <title>Extensive microbial diversity within the chicken gut microbiome revealed by metagenomics and culture.</title>
        <authorList>
            <person name="Gilroy R."/>
            <person name="Ravi A."/>
            <person name="Getino M."/>
            <person name="Pursley I."/>
            <person name="Horton D.L."/>
            <person name="Alikhan N.F."/>
            <person name="Baker D."/>
            <person name="Gharbi K."/>
            <person name="Hall N."/>
            <person name="Watson M."/>
            <person name="Adriaenssens E.M."/>
            <person name="Foster-Nyarko E."/>
            <person name="Jarju S."/>
            <person name="Secka A."/>
            <person name="Antonio M."/>
            <person name="Oren A."/>
            <person name="Chaudhuri R.R."/>
            <person name="La Ragione R."/>
            <person name="Hildebrand F."/>
            <person name="Pallen M.J."/>
        </authorList>
    </citation>
    <scope>NUCLEOTIDE SEQUENCE</scope>
    <source>
        <strain evidence="3">CHK160-9182</strain>
    </source>
</reference>
<dbReference type="EMBL" id="DXHP01000021">
    <property type="protein sequence ID" value="HIW05883.1"/>
    <property type="molecule type" value="Genomic_DNA"/>
</dbReference>
<dbReference type="GO" id="GO:0003700">
    <property type="term" value="F:DNA-binding transcription factor activity"/>
    <property type="evidence" value="ECO:0007669"/>
    <property type="project" value="InterPro"/>
</dbReference>
<organism evidence="3 4">
    <name type="scientific">Candidatus Ignatzschineria merdigallinarum</name>
    <dbReference type="NCBI Taxonomy" id="2838621"/>
    <lineage>
        <taxon>Bacteria</taxon>
        <taxon>Pseudomonadati</taxon>
        <taxon>Pseudomonadota</taxon>
        <taxon>Gammaproteobacteria</taxon>
        <taxon>Cardiobacteriales</taxon>
        <taxon>Ignatzschineriaceae</taxon>
        <taxon>Ignatzschineria</taxon>
    </lineage>
</organism>
<evidence type="ECO:0000259" key="2">
    <source>
        <dbReference type="PROSITE" id="PS50937"/>
    </source>
</evidence>
<gene>
    <name evidence="3" type="ORF">H9889_00935</name>
</gene>
<dbReference type="InterPro" id="IPR000551">
    <property type="entry name" value="MerR-type_HTH_dom"/>
</dbReference>
<dbReference type="Pfam" id="PF13411">
    <property type="entry name" value="MerR_1"/>
    <property type="match status" value="1"/>
</dbReference>
<dbReference type="PROSITE" id="PS50937">
    <property type="entry name" value="HTH_MERR_2"/>
    <property type="match status" value="1"/>
</dbReference>
<dbReference type="InterPro" id="IPR047057">
    <property type="entry name" value="MerR_fam"/>
</dbReference>
<feature type="domain" description="HTH merR-type" evidence="2">
    <location>
        <begin position="13"/>
        <end position="82"/>
    </location>
</feature>
<name>A0A9D1TT59_9GAMM</name>
<dbReference type="Proteomes" id="UP000823934">
    <property type="component" value="Unassembled WGS sequence"/>
</dbReference>
<dbReference type="SMART" id="SM00422">
    <property type="entry name" value="HTH_MERR"/>
    <property type="match status" value="1"/>
</dbReference>
<proteinExistence type="predicted"/>
<dbReference type="PANTHER" id="PTHR30204:SF92">
    <property type="entry name" value="HTH-TYPE TRANSCRIPTIONAL REGULATOR ZNTR"/>
    <property type="match status" value="1"/>
</dbReference>
<dbReference type="InterPro" id="IPR009061">
    <property type="entry name" value="DNA-bd_dom_put_sf"/>
</dbReference>
<evidence type="ECO:0000313" key="3">
    <source>
        <dbReference type="EMBL" id="HIW05883.1"/>
    </source>
</evidence>
<evidence type="ECO:0000256" key="1">
    <source>
        <dbReference type="ARBA" id="ARBA00023125"/>
    </source>
</evidence>
<comment type="caution">
    <text evidence="3">The sequence shown here is derived from an EMBL/GenBank/DDBJ whole genome shotgun (WGS) entry which is preliminary data.</text>
</comment>
<dbReference type="Gene3D" id="1.10.1660.10">
    <property type="match status" value="1"/>
</dbReference>
<dbReference type="GO" id="GO:0003677">
    <property type="term" value="F:DNA binding"/>
    <property type="evidence" value="ECO:0007669"/>
    <property type="project" value="UniProtKB-KW"/>
</dbReference>
<protein>
    <submittedName>
        <fullName evidence="3">MerR family transcriptional regulator</fullName>
    </submittedName>
</protein>
<dbReference type="AlphaFoldDB" id="A0A9D1TT59"/>
<reference evidence="3" key="2">
    <citation type="submission" date="2021-04" db="EMBL/GenBank/DDBJ databases">
        <authorList>
            <person name="Gilroy R."/>
        </authorList>
    </citation>
    <scope>NUCLEOTIDE SEQUENCE</scope>
    <source>
        <strain evidence="3">CHK160-9182</strain>
    </source>
</reference>
<keyword evidence="1" id="KW-0238">DNA-binding</keyword>
<sequence length="155" mass="18285">MTNNPINLANNRAYKIGELATMSKVPVETIRYYEKETLIEAPERAENNYRIYRERHLKRLLLIRNCRAFDMSLEEIRQIIHATENGDSSCTPINEIIQDHLFHIDQRIQELTTLKKELSNIQARCEQNHHADNCSIIDEIHQLEPEEKEHITHLS</sequence>
<dbReference type="SUPFAM" id="SSF46955">
    <property type="entry name" value="Putative DNA-binding domain"/>
    <property type="match status" value="1"/>
</dbReference>
<evidence type="ECO:0000313" key="4">
    <source>
        <dbReference type="Proteomes" id="UP000823934"/>
    </source>
</evidence>